<sequence length="94" mass="11265">MIEKEEDLFCSLQLFDKELIKNQRLLCPLGIKNFESKAKIIMMNFKKAPENILENQKSKKEFVESVLMTQIKSLEQLQKFFINQNLMLFNYWSI</sequence>
<dbReference type="Proteomes" id="UP000692954">
    <property type="component" value="Unassembled WGS sequence"/>
</dbReference>
<evidence type="ECO:0000313" key="2">
    <source>
        <dbReference type="Proteomes" id="UP000692954"/>
    </source>
</evidence>
<accession>A0A8S1NNE6</accession>
<gene>
    <name evidence="1" type="ORF">PSON_ATCC_30995.1.T0610285</name>
</gene>
<protein>
    <submittedName>
        <fullName evidence="1">Uncharacterized protein</fullName>
    </submittedName>
</protein>
<evidence type="ECO:0000313" key="1">
    <source>
        <dbReference type="EMBL" id="CAD8094028.1"/>
    </source>
</evidence>
<name>A0A8S1NNE6_9CILI</name>
<reference evidence="1" key="1">
    <citation type="submission" date="2021-01" db="EMBL/GenBank/DDBJ databases">
        <authorList>
            <consortium name="Genoscope - CEA"/>
            <person name="William W."/>
        </authorList>
    </citation>
    <scope>NUCLEOTIDE SEQUENCE</scope>
</reference>
<dbReference type="EMBL" id="CAJJDN010000061">
    <property type="protein sequence ID" value="CAD8094028.1"/>
    <property type="molecule type" value="Genomic_DNA"/>
</dbReference>
<comment type="caution">
    <text evidence="1">The sequence shown here is derived from an EMBL/GenBank/DDBJ whole genome shotgun (WGS) entry which is preliminary data.</text>
</comment>
<dbReference type="AlphaFoldDB" id="A0A8S1NNE6"/>
<proteinExistence type="predicted"/>
<keyword evidence="2" id="KW-1185">Reference proteome</keyword>
<organism evidence="1 2">
    <name type="scientific">Paramecium sonneborni</name>
    <dbReference type="NCBI Taxonomy" id="65129"/>
    <lineage>
        <taxon>Eukaryota</taxon>
        <taxon>Sar</taxon>
        <taxon>Alveolata</taxon>
        <taxon>Ciliophora</taxon>
        <taxon>Intramacronucleata</taxon>
        <taxon>Oligohymenophorea</taxon>
        <taxon>Peniculida</taxon>
        <taxon>Parameciidae</taxon>
        <taxon>Paramecium</taxon>
    </lineage>
</organism>